<dbReference type="Proteomes" id="UP000226079">
    <property type="component" value="Unassembled WGS sequence"/>
</dbReference>
<feature type="domain" description="NAD-dependent epimerase/dehydratase" evidence="2">
    <location>
        <begin position="5"/>
        <end position="208"/>
    </location>
</feature>
<evidence type="ECO:0000313" key="5">
    <source>
        <dbReference type="Proteomes" id="UP000226079"/>
    </source>
</evidence>
<dbReference type="InterPro" id="IPR013549">
    <property type="entry name" value="DUF1731"/>
</dbReference>
<protein>
    <recommendedName>
        <fullName evidence="6">TIGR01777 family protein</fullName>
    </recommendedName>
</protein>
<proteinExistence type="inferred from homology"/>
<comment type="caution">
    <text evidence="4">The sequence shown here is derived from an EMBL/GenBank/DDBJ whole genome shotgun (WGS) entry which is preliminary data.</text>
</comment>
<dbReference type="EMBL" id="PDJC01000001">
    <property type="protein sequence ID" value="PFG15786.1"/>
    <property type="molecule type" value="Genomic_DNA"/>
</dbReference>
<sequence length="297" mass="31910">MRVAIGGSSGFLGSALARRLLRNGHEVVRLVRGRPAAADQRRWDPDAGRIFGAGLDDVDAVVNLAGGPIAAGRWTKERKAELRRSRVTATLTIVTSLSPDGRCQRLLNGSAVGYYGDTGIEVVDETWPQGRGFLAGLVADWEAAASHSPVPTVTLRTGQVLAREGGFLARLWPIFAAGMGGRIGDGRQFLSWISLADQVRAMEHLLTSELTGPVNLTAPVPVSNAEFTQALGDRLNRPTAIPMPLTPMRVLFGREFVTEALRFGQRARPAQLLADGFTFEHLTVQQALAAIEPTSRG</sequence>
<accession>A0A2A9CNR1</accession>
<feature type="domain" description="DUF1731" evidence="3">
    <location>
        <begin position="244"/>
        <end position="291"/>
    </location>
</feature>
<comment type="similarity">
    <text evidence="1">Belongs to the NAD(P)-dependent epimerase/dehydratase family. SDR39U1 subfamily.</text>
</comment>
<gene>
    <name evidence="4" type="ORF">ATK74_0306</name>
</gene>
<evidence type="ECO:0000256" key="1">
    <source>
        <dbReference type="ARBA" id="ARBA00009353"/>
    </source>
</evidence>
<dbReference type="InterPro" id="IPR010099">
    <property type="entry name" value="SDR39U1"/>
</dbReference>
<evidence type="ECO:0000259" key="2">
    <source>
        <dbReference type="Pfam" id="PF01370"/>
    </source>
</evidence>
<dbReference type="NCBIfam" id="TIGR01777">
    <property type="entry name" value="yfcH"/>
    <property type="match status" value="1"/>
</dbReference>
<dbReference type="SUPFAM" id="SSF51735">
    <property type="entry name" value="NAD(P)-binding Rossmann-fold domains"/>
    <property type="match status" value="1"/>
</dbReference>
<keyword evidence="5" id="KW-1185">Reference proteome</keyword>
<dbReference type="OrthoDB" id="9801773at2"/>
<dbReference type="RefSeq" id="WP_098459388.1">
    <property type="nucleotide sequence ID" value="NZ_PDJC01000001.1"/>
</dbReference>
<dbReference type="InterPro" id="IPR001509">
    <property type="entry name" value="Epimerase_deHydtase"/>
</dbReference>
<evidence type="ECO:0008006" key="6">
    <source>
        <dbReference type="Google" id="ProtNLM"/>
    </source>
</evidence>
<dbReference type="PANTHER" id="PTHR11092:SF0">
    <property type="entry name" value="EPIMERASE FAMILY PROTEIN SDR39U1"/>
    <property type="match status" value="1"/>
</dbReference>
<evidence type="ECO:0000259" key="3">
    <source>
        <dbReference type="Pfam" id="PF08338"/>
    </source>
</evidence>
<dbReference type="Pfam" id="PF01370">
    <property type="entry name" value="Epimerase"/>
    <property type="match status" value="1"/>
</dbReference>
<dbReference type="Gene3D" id="3.40.50.720">
    <property type="entry name" value="NAD(P)-binding Rossmann-like Domain"/>
    <property type="match status" value="1"/>
</dbReference>
<dbReference type="Pfam" id="PF08338">
    <property type="entry name" value="DUF1731"/>
    <property type="match status" value="1"/>
</dbReference>
<dbReference type="PANTHER" id="PTHR11092">
    <property type="entry name" value="SUGAR NUCLEOTIDE EPIMERASE RELATED"/>
    <property type="match status" value="1"/>
</dbReference>
<reference evidence="4 5" key="1">
    <citation type="submission" date="2017-10" db="EMBL/GenBank/DDBJ databases">
        <title>Sequencing the genomes of 1000 actinobacteria strains.</title>
        <authorList>
            <person name="Klenk H.-P."/>
        </authorList>
    </citation>
    <scope>NUCLEOTIDE SEQUENCE [LARGE SCALE GENOMIC DNA]</scope>
    <source>
        <strain evidence="4 5">DSM 15597</strain>
    </source>
</reference>
<name>A0A2A9CNR1_9ACTN</name>
<dbReference type="AlphaFoldDB" id="A0A2A9CNR1"/>
<organism evidence="4 5">
    <name type="scientific">Propionicimonas paludicola</name>
    <dbReference type="NCBI Taxonomy" id="185243"/>
    <lineage>
        <taxon>Bacteria</taxon>
        <taxon>Bacillati</taxon>
        <taxon>Actinomycetota</taxon>
        <taxon>Actinomycetes</taxon>
        <taxon>Propionibacteriales</taxon>
        <taxon>Nocardioidaceae</taxon>
        <taxon>Propionicimonas</taxon>
    </lineage>
</organism>
<dbReference type="InterPro" id="IPR036291">
    <property type="entry name" value="NAD(P)-bd_dom_sf"/>
</dbReference>
<evidence type="ECO:0000313" key="4">
    <source>
        <dbReference type="EMBL" id="PFG15786.1"/>
    </source>
</evidence>